<evidence type="ECO:0000256" key="5">
    <source>
        <dbReference type="ARBA" id="ARBA00023049"/>
    </source>
</evidence>
<comment type="caution">
    <text evidence="9">The sequence shown here is derived from an EMBL/GenBank/DDBJ whole genome shotgun (WGS) entry which is preliminary data.</text>
</comment>
<keyword evidence="5" id="KW-0482">Metalloprotease</keyword>
<dbReference type="InterPro" id="IPR007863">
    <property type="entry name" value="Peptidase_M16_C"/>
</dbReference>
<dbReference type="OrthoDB" id="9811314at2"/>
<dbReference type="Gene3D" id="3.30.830.10">
    <property type="entry name" value="Metalloenzyme, LuxS/M16 peptidase-like"/>
    <property type="match status" value="4"/>
</dbReference>
<keyword evidence="10" id="KW-1185">Reference proteome</keyword>
<dbReference type="GO" id="GO:0046872">
    <property type="term" value="F:metal ion binding"/>
    <property type="evidence" value="ECO:0007669"/>
    <property type="project" value="InterPro"/>
</dbReference>
<dbReference type="eggNOG" id="COG0612">
    <property type="taxonomic scope" value="Bacteria"/>
</dbReference>
<proteinExistence type="inferred from homology"/>
<evidence type="ECO:0000259" key="8">
    <source>
        <dbReference type="Pfam" id="PF05193"/>
    </source>
</evidence>
<dbReference type="Pfam" id="PF05193">
    <property type="entry name" value="Peptidase_M16_C"/>
    <property type="match status" value="2"/>
</dbReference>
<feature type="domain" description="Peptidase M16 C-terminal" evidence="8">
    <location>
        <begin position="244"/>
        <end position="429"/>
    </location>
</feature>
<dbReference type="STRING" id="1044.EH31_04170"/>
<dbReference type="InterPro" id="IPR011249">
    <property type="entry name" value="Metalloenz_LuxS/M16"/>
</dbReference>
<dbReference type="Proteomes" id="UP000027647">
    <property type="component" value="Unassembled WGS sequence"/>
</dbReference>
<feature type="domain" description="Peptidase M16 C-terminal" evidence="8">
    <location>
        <begin position="727"/>
        <end position="904"/>
    </location>
</feature>
<evidence type="ECO:0000256" key="3">
    <source>
        <dbReference type="ARBA" id="ARBA00022801"/>
    </source>
</evidence>
<dbReference type="EMBL" id="JMIW01000001">
    <property type="protein sequence ID" value="KEO91875.1"/>
    <property type="molecule type" value="Genomic_DNA"/>
</dbReference>
<evidence type="ECO:0000313" key="10">
    <source>
        <dbReference type="Proteomes" id="UP000027647"/>
    </source>
</evidence>
<dbReference type="GO" id="GO:0008237">
    <property type="term" value="F:metallopeptidase activity"/>
    <property type="evidence" value="ECO:0007669"/>
    <property type="project" value="UniProtKB-KW"/>
</dbReference>
<keyword evidence="6" id="KW-0732">Signal</keyword>
<organism evidence="9 10">
    <name type="scientific">Erythrobacter longus</name>
    <dbReference type="NCBI Taxonomy" id="1044"/>
    <lineage>
        <taxon>Bacteria</taxon>
        <taxon>Pseudomonadati</taxon>
        <taxon>Pseudomonadota</taxon>
        <taxon>Alphaproteobacteria</taxon>
        <taxon>Sphingomonadales</taxon>
        <taxon>Erythrobacteraceae</taxon>
        <taxon>Erythrobacter/Porphyrobacter group</taxon>
        <taxon>Erythrobacter</taxon>
    </lineage>
</organism>
<feature type="domain" description="Peptidase M16 N-terminal" evidence="7">
    <location>
        <begin position="87"/>
        <end position="202"/>
    </location>
</feature>
<evidence type="ECO:0000256" key="1">
    <source>
        <dbReference type="ARBA" id="ARBA00007261"/>
    </source>
</evidence>
<dbReference type="RefSeq" id="WP_051698921.1">
    <property type="nucleotide sequence ID" value="NZ_JMIW01000001.1"/>
</dbReference>
<gene>
    <name evidence="9" type="ORF">EH31_04170</name>
</gene>
<dbReference type="InterPro" id="IPR011765">
    <property type="entry name" value="Pept_M16_N"/>
</dbReference>
<sequence length="1017" mass="110288">MNVLIRASAALSIAVTTFAVCLPVHAQAQDLISPLGPVYDVPEPKAVQGEGETPWLYEDSNVPVDREWVFGEMDNGLRYAVRRNGVPPNQVSIRVRVDAGSLHETDDEQGYAHLLEHLLFRESKYLGKAEAIAAWQRLGATFGADANAETSPTHTAYKLDIPDIGPEKLTESFKLLSGMVREPVLSDENVAAELPIVLAEKRERGGAALRVSDLTRRTFFAGQRLSVRNPIGTDETLIAANGSKVRAFYDRWYRPEKTVIVVSGDADPMVLAGLVEQWFGDWDGTGEPGVDPDFGDPVAPEGAAKISGTDLPIGELGVAVEPDLPRNLTYAIMRPWRKVQDTIVYNEGLLLDALAQSIINRRLEARARGGGSYLYAQVSQDDVSRSTDATFVTFAPLSDDWEAALADVRGVIADAIATRPTQEEIDREAAEFEVAFVNSVEQESVQAGRNLADNIVNAVDIRETVASPQVVLDVFRGMEARRTPEEVHARTKALFEGDVVRSVYVTPSIGEADQAKLQLALASEVTVDATARLAAESISFDELPPIGKPGTIVEEGPLGLLEIQKVKFANGVNAILWANDAEPGRVTVKVRFGAGYRAFDADSAVYAALGQSALVGSGIGELGQNELDRIATGRKLGFDFGVDDAVFTFTAQTRSSDVEDQLYLFAAKLGMPRWDADPVIRAKAASELAYNTYSTGPGPVLNRDLEFLATGGDPRFATPTPAMLKTVTPEGFREVWEPLLSQGPIEVLVFGEFDQAAIVEKLRTTFGALPERAPISPEVAARVPSFADVDPAPMVLNHRGDADQGAAAIIWPSGAGMTRIRESRQLEILIQIFSNRLLESMRERVGASYAPQAFSDWPTEIDAGGKIVALAQLKPEFVPVFFAEAEKIASDLATTPPTLDEIARVTEPLSQRVRRASTGNQFWLYNLEGASNDPQRIELLRSLLVDYSQTTPDVMKFLADRYFARSNPLKLAVIPEGQELAEVPEGQSLPVAAAPAVRPVPAARPAPRPAVVPIQGR</sequence>
<dbReference type="AlphaFoldDB" id="A0A074MGC8"/>
<dbReference type="PANTHER" id="PTHR43690:SF34">
    <property type="entry name" value="ZINC PROTEASE PQQL-LIKE"/>
    <property type="match status" value="1"/>
</dbReference>
<evidence type="ECO:0000256" key="2">
    <source>
        <dbReference type="ARBA" id="ARBA00022670"/>
    </source>
</evidence>
<name>A0A074MGC8_ERYLO</name>
<comment type="similarity">
    <text evidence="1">Belongs to the peptidase M16 family.</text>
</comment>
<dbReference type="InterPro" id="IPR050626">
    <property type="entry name" value="Peptidase_M16"/>
</dbReference>
<evidence type="ECO:0000313" key="9">
    <source>
        <dbReference type="EMBL" id="KEO91875.1"/>
    </source>
</evidence>
<keyword evidence="4" id="KW-0862">Zinc</keyword>
<feature type="chain" id="PRO_5001697167" evidence="6">
    <location>
        <begin position="27"/>
        <end position="1017"/>
    </location>
</feature>
<keyword evidence="3" id="KW-0378">Hydrolase</keyword>
<evidence type="ECO:0000256" key="4">
    <source>
        <dbReference type="ARBA" id="ARBA00022833"/>
    </source>
</evidence>
<dbReference type="Pfam" id="PF00675">
    <property type="entry name" value="Peptidase_M16"/>
    <property type="match status" value="1"/>
</dbReference>
<accession>A0A074MGC8</accession>
<evidence type="ECO:0000259" key="7">
    <source>
        <dbReference type="Pfam" id="PF00675"/>
    </source>
</evidence>
<feature type="signal peptide" evidence="6">
    <location>
        <begin position="1"/>
        <end position="26"/>
    </location>
</feature>
<dbReference type="SUPFAM" id="SSF63411">
    <property type="entry name" value="LuxS/MPP-like metallohydrolase"/>
    <property type="match status" value="4"/>
</dbReference>
<dbReference type="GO" id="GO:0006508">
    <property type="term" value="P:proteolysis"/>
    <property type="evidence" value="ECO:0007669"/>
    <property type="project" value="UniProtKB-KW"/>
</dbReference>
<protein>
    <submittedName>
        <fullName evidence="9">Peptidase M16</fullName>
    </submittedName>
</protein>
<evidence type="ECO:0000256" key="6">
    <source>
        <dbReference type="SAM" id="SignalP"/>
    </source>
</evidence>
<reference evidence="9 10" key="1">
    <citation type="submission" date="2014-04" db="EMBL/GenBank/DDBJ databases">
        <title>A comprehensive comparison of genomes of Erythrobacter spp. strains.</title>
        <authorList>
            <person name="Zheng Q."/>
        </authorList>
    </citation>
    <scope>NUCLEOTIDE SEQUENCE [LARGE SCALE GENOMIC DNA]</scope>
    <source>
        <strain evidence="9 10">DSM 6997</strain>
    </source>
</reference>
<keyword evidence="2" id="KW-0645">Protease</keyword>
<dbReference type="PANTHER" id="PTHR43690">
    <property type="entry name" value="NARDILYSIN"/>
    <property type="match status" value="1"/>
</dbReference>